<comment type="caution">
    <text evidence="7">The sequence shown here is derived from an EMBL/GenBank/DDBJ whole genome shotgun (WGS) entry which is preliminary data.</text>
</comment>
<accession>A0A9D2TD61</accession>
<evidence type="ECO:0000256" key="3">
    <source>
        <dbReference type="ARBA" id="ARBA00023295"/>
    </source>
</evidence>
<sequence length="502" mass="57490">MELQFLENEFWYGACVKYGVRMPIDGQAQEKLDFTTNRTPNQAMPLLVSSKGRYIWRETGFCAQFDRGVIRIPEDCLVKQPGGNLREAYLGAMKEHFPFTGKMPARELFEKIIYNSWIELTFFQSEQAILEYAEKILSSGMPAGVLMIDDGWSESYGDWRFHSGKFPHPEEMLRKLHDMGFQVMLWVSPYITPDTVKFREAEKLGILIRDREGETYIARWWNGCSAVLDLSNPEAGKWLKSQFDQLTAMGVDGFKFDGGDSVYYREDNQTFGQVSPDEQCRLWSVFAEQYPFNELRASVKTGGRPLFQRLCDKAHSWGDSGAASLLPDTLLQGITGYPYGCPDMIGGGEYLNFQEMSQSRLDGELFVRHAEIASLLPAMQFSAAPYRVLSKEDFGAVMRSVQVREQYLPYIMEELEKTRVTGEPLVRYLSYEFPEEPVERITDAFMLGSRYLVAPVCKKGEKGREVYVPKGTWKRDGQQIESQGSWIFFQSVRGIPVILERA</sequence>
<dbReference type="Pfam" id="PF01055">
    <property type="entry name" value="Glyco_hydro_31_2nd"/>
    <property type="match status" value="1"/>
</dbReference>
<keyword evidence="3 4" id="KW-0326">Glycosidase</keyword>
<evidence type="ECO:0000259" key="6">
    <source>
        <dbReference type="Pfam" id="PF21365"/>
    </source>
</evidence>
<comment type="similarity">
    <text evidence="1 4">Belongs to the glycosyl hydrolase 31 family.</text>
</comment>
<evidence type="ECO:0000313" key="8">
    <source>
        <dbReference type="Proteomes" id="UP000823886"/>
    </source>
</evidence>
<dbReference type="AlphaFoldDB" id="A0A9D2TD61"/>
<evidence type="ECO:0000313" key="7">
    <source>
        <dbReference type="EMBL" id="HJC64766.1"/>
    </source>
</evidence>
<feature type="domain" description="Glycosyl hydrolase family 31 C-terminal" evidence="6">
    <location>
        <begin position="422"/>
        <end position="479"/>
    </location>
</feature>
<dbReference type="GO" id="GO:0004553">
    <property type="term" value="F:hydrolase activity, hydrolyzing O-glycosyl compounds"/>
    <property type="evidence" value="ECO:0007669"/>
    <property type="project" value="InterPro"/>
</dbReference>
<dbReference type="InterPro" id="IPR048395">
    <property type="entry name" value="Glyco_hydro_31_C"/>
</dbReference>
<proteinExistence type="inferred from homology"/>
<dbReference type="InterPro" id="IPR017853">
    <property type="entry name" value="GH"/>
</dbReference>
<dbReference type="Proteomes" id="UP000823886">
    <property type="component" value="Unassembled WGS sequence"/>
</dbReference>
<dbReference type="InterPro" id="IPR050985">
    <property type="entry name" value="Alpha-glycosidase_related"/>
</dbReference>
<dbReference type="InterPro" id="IPR000322">
    <property type="entry name" value="Glyco_hydro_31_TIM"/>
</dbReference>
<keyword evidence="2 4" id="KW-0378">Hydrolase</keyword>
<dbReference type="Gene3D" id="3.20.20.80">
    <property type="entry name" value="Glycosidases"/>
    <property type="match status" value="1"/>
</dbReference>
<protein>
    <submittedName>
        <fullName evidence="7">Glycoside hydrolase family 31 protein</fullName>
    </submittedName>
</protein>
<dbReference type="PANTHER" id="PTHR43053">
    <property type="entry name" value="GLYCOSIDASE FAMILY 31"/>
    <property type="match status" value="1"/>
</dbReference>
<evidence type="ECO:0000256" key="2">
    <source>
        <dbReference type="ARBA" id="ARBA00022801"/>
    </source>
</evidence>
<evidence type="ECO:0000259" key="5">
    <source>
        <dbReference type="Pfam" id="PF01055"/>
    </source>
</evidence>
<dbReference type="EMBL" id="DWVZ01000201">
    <property type="protein sequence ID" value="HJC64766.1"/>
    <property type="molecule type" value="Genomic_DNA"/>
</dbReference>
<dbReference type="Gene3D" id="2.60.40.1180">
    <property type="entry name" value="Golgi alpha-mannosidase II"/>
    <property type="match status" value="1"/>
</dbReference>
<evidence type="ECO:0000256" key="1">
    <source>
        <dbReference type="ARBA" id="ARBA00007806"/>
    </source>
</evidence>
<dbReference type="PANTHER" id="PTHR43053:SF4">
    <property type="entry name" value="MYOGENESIS-REGULATING GLYCOSIDASE"/>
    <property type="match status" value="1"/>
</dbReference>
<dbReference type="CDD" id="cd06592">
    <property type="entry name" value="GH31_NET37"/>
    <property type="match status" value="1"/>
</dbReference>
<dbReference type="SUPFAM" id="SSF51445">
    <property type="entry name" value="(Trans)glycosidases"/>
    <property type="match status" value="1"/>
</dbReference>
<dbReference type="GO" id="GO:0005975">
    <property type="term" value="P:carbohydrate metabolic process"/>
    <property type="evidence" value="ECO:0007669"/>
    <property type="project" value="InterPro"/>
</dbReference>
<evidence type="ECO:0000256" key="4">
    <source>
        <dbReference type="RuleBase" id="RU361185"/>
    </source>
</evidence>
<dbReference type="Pfam" id="PF21365">
    <property type="entry name" value="Glyco_hydro_31_3rd"/>
    <property type="match status" value="1"/>
</dbReference>
<dbReference type="SUPFAM" id="SSF51011">
    <property type="entry name" value="Glycosyl hydrolase domain"/>
    <property type="match status" value="1"/>
</dbReference>
<dbReference type="InterPro" id="IPR013780">
    <property type="entry name" value="Glyco_hydro_b"/>
</dbReference>
<gene>
    <name evidence="7" type="ORF">H9753_14320</name>
</gene>
<reference evidence="7" key="2">
    <citation type="submission" date="2021-04" db="EMBL/GenBank/DDBJ databases">
        <authorList>
            <person name="Gilroy R."/>
        </authorList>
    </citation>
    <scope>NUCLEOTIDE SEQUENCE</scope>
    <source>
        <strain evidence="7">ChiBcec2-3848</strain>
    </source>
</reference>
<name>A0A9D2TD61_9FIRM</name>
<reference evidence="7" key="1">
    <citation type="journal article" date="2021" name="PeerJ">
        <title>Extensive microbial diversity within the chicken gut microbiome revealed by metagenomics and culture.</title>
        <authorList>
            <person name="Gilroy R."/>
            <person name="Ravi A."/>
            <person name="Getino M."/>
            <person name="Pursley I."/>
            <person name="Horton D.L."/>
            <person name="Alikhan N.F."/>
            <person name="Baker D."/>
            <person name="Gharbi K."/>
            <person name="Hall N."/>
            <person name="Watson M."/>
            <person name="Adriaenssens E.M."/>
            <person name="Foster-Nyarko E."/>
            <person name="Jarju S."/>
            <person name="Secka A."/>
            <person name="Antonio M."/>
            <person name="Oren A."/>
            <person name="Chaudhuri R.R."/>
            <person name="La Ragione R."/>
            <person name="Hildebrand F."/>
            <person name="Pallen M.J."/>
        </authorList>
    </citation>
    <scope>NUCLEOTIDE SEQUENCE</scope>
    <source>
        <strain evidence="7">ChiBcec2-3848</strain>
    </source>
</reference>
<organism evidence="7 8">
    <name type="scientific">Candidatus Blautia merdavium</name>
    <dbReference type="NCBI Taxonomy" id="2838494"/>
    <lineage>
        <taxon>Bacteria</taxon>
        <taxon>Bacillati</taxon>
        <taxon>Bacillota</taxon>
        <taxon>Clostridia</taxon>
        <taxon>Lachnospirales</taxon>
        <taxon>Lachnospiraceae</taxon>
        <taxon>Blautia</taxon>
    </lineage>
</organism>
<feature type="domain" description="Glycoside hydrolase family 31 TIM barrel" evidence="5">
    <location>
        <begin position="122"/>
        <end position="411"/>
    </location>
</feature>